<organism evidence="1 2">
    <name type="scientific">Micromonospora viridifaciens</name>
    <dbReference type="NCBI Taxonomy" id="1881"/>
    <lineage>
        <taxon>Bacteria</taxon>
        <taxon>Bacillati</taxon>
        <taxon>Actinomycetota</taxon>
        <taxon>Actinomycetes</taxon>
        <taxon>Micromonosporales</taxon>
        <taxon>Micromonosporaceae</taxon>
        <taxon>Micromonospora</taxon>
    </lineage>
</organism>
<dbReference type="OrthoDB" id="9796147at2"/>
<dbReference type="Proteomes" id="UP000198242">
    <property type="component" value="Chromosome I"/>
</dbReference>
<dbReference type="RefSeq" id="WP_089010302.1">
    <property type="nucleotide sequence ID" value="NZ_LT607411.1"/>
</dbReference>
<protein>
    <submittedName>
        <fullName evidence="1">Uncharacterized protein, contains GYD domain</fullName>
    </submittedName>
</protein>
<dbReference type="InterPro" id="IPR014845">
    <property type="entry name" value="GYD/TTHA1554"/>
</dbReference>
<reference evidence="2" key="1">
    <citation type="submission" date="2016-06" db="EMBL/GenBank/DDBJ databases">
        <authorList>
            <person name="Varghese N."/>
            <person name="Submissions Spin"/>
        </authorList>
    </citation>
    <scope>NUCLEOTIDE SEQUENCE [LARGE SCALE GENOMIC DNA]</scope>
    <source>
        <strain evidence="2">DSM 43909</strain>
    </source>
</reference>
<dbReference type="EMBL" id="LT607411">
    <property type="protein sequence ID" value="SCF34222.1"/>
    <property type="molecule type" value="Genomic_DNA"/>
</dbReference>
<accession>A0A1C4ZMR8</accession>
<name>A0A1C4ZMR8_MICVI</name>
<gene>
    <name evidence="1" type="ORF">GA0074695_5826</name>
</gene>
<evidence type="ECO:0000313" key="1">
    <source>
        <dbReference type="EMBL" id="SCF34222.1"/>
    </source>
</evidence>
<proteinExistence type="predicted"/>
<sequence>MPKFLLESTYTPDGVKGLAADGGTKRAEVARRAIEGCGGRMESLFFSFGKYDTYAVCELPDHKAAAALAVAIRAAGGVHTRVTPVLTPEEVDEATRTKLTYQAPGT</sequence>
<keyword evidence="2" id="KW-1185">Reference proteome</keyword>
<evidence type="ECO:0000313" key="2">
    <source>
        <dbReference type="Proteomes" id="UP000198242"/>
    </source>
</evidence>
<dbReference type="Pfam" id="PF08734">
    <property type="entry name" value="GYD"/>
    <property type="match status" value="1"/>
</dbReference>
<dbReference type="AlphaFoldDB" id="A0A1C4ZMR8"/>